<evidence type="ECO:0000256" key="5">
    <source>
        <dbReference type="ARBA" id="ARBA00022989"/>
    </source>
</evidence>
<keyword evidence="2" id="KW-0813">Transport</keyword>
<keyword evidence="4 7" id="KW-0812">Transmembrane</keyword>
<reference evidence="9 10" key="1">
    <citation type="submission" date="2022-04" db="EMBL/GenBank/DDBJ databases">
        <title>Human microbiome associated bacterial genomes.</title>
        <authorList>
            <person name="Sandstrom S."/>
            <person name="Salamzade R."/>
            <person name="Kalan L.R."/>
        </authorList>
    </citation>
    <scope>NUCLEOTIDE SEQUENCE [LARGE SCALE GENOMIC DNA]</scope>
    <source>
        <strain evidence="10">p3-SID1799</strain>
    </source>
</reference>
<evidence type="ECO:0000313" key="10">
    <source>
        <dbReference type="Proteomes" id="UP001525379"/>
    </source>
</evidence>
<feature type="transmembrane region" description="Helical" evidence="7">
    <location>
        <begin position="241"/>
        <end position="263"/>
    </location>
</feature>
<evidence type="ECO:0000256" key="6">
    <source>
        <dbReference type="ARBA" id="ARBA00023136"/>
    </source>
</evidence>
<keyword evidence="5 7" id="KW-1133">Transmembrane helix</keyword>
<evidence type="ECO:0000256" key="1">
    <source>
        <dbReference type="ARBA" id="ARBA00004651"/>
    </source>
</evidence>
<dbReference type="EMBL" id="JALXSQ010000062">
    <property type="protein sequence ID" value="MCT2043635.1"/>
    <property type="molecule type" value="Genomic_DNA"/>
</dbReference>
<gene>
    <name evidence="9" type="ORF">M3D15_09900</name>
</gene>
<dbReference type="PANTHER" id="PTHR23513">
    <property type="entry name" value="INTEGRAL MEMBRANE EFFLUX PROTEIN-RELATED"/>
    <property type="match status" value="1"/>
</dbReference>
<sequence>MTGSASLGRQVLEWLVPARIGVSFRRVLGANTVSNLGDGILIAAGPLLAASLTEDPFLISIAALVVQLPWLVLSLGAGVIVDRVPRLRLIYIASWVRAAVLVVLVTLVGLGNLNLPMLFVCLFALGCCEVFLDTSWSSMIPDLVPSRELGIANARLSASHRIMNQLLGPALGGLLFVAAHAIPYGVTAVTTLLALVIITGLRVPDHRDPNAADSVEQGLARLRTELAQGISWLWNHAPMRVLSLTLFAFNITYGITWGLLVVWATRTLGLDAGGYGLLMAVSAIGGVFGAAAYGWLEERFSYGVIMRVSLSLEVLVHASFAMTSHWGFAVPIFLVFGAYDTVWTGINQTIRGRAVPSAVRGRVSAVFMLANFGGIAIGTPIGGAIASLTNVSTAMWCAAAGTALALALVWRMLPKIADAGAAPEDTAQAHS</sequence>
<feature type="transmembrane region" description="Helical" evidence="7">
    <location>
        <begin position="363"/>
        <end position="385"/>
    </location>
</feature>
<dbReference type="Gene3D" id="1.20.1250.20">
    <property type="entry name" value="MFS general substrate transporter like domains"/>
    <property type="match status" value="1"/>
</dbReference>
<dbReference type="SUPFAM" id="SSF103473">
    <property type="entry name" value="MFS general substrate transporter"/>
    <property type="match status" value="1"/>
</dbReference>
<dbReference type="CDD" id="cd06173">
    <property type="entry name" value="MFS_MefA_like"/>
    <property type="match status" value="1"/>
</dbReference>
<evidence type="ECO:0000313" key="9">
    <source>
        <dbReference type="EMBL" id="MCT2043635.1"/>
    </source>
</evidence>
<feature type="transmembrane region" description="Helical" evidence="7">
    <location>
        <begin position="275"/>
        <end position="296"/>
    </location>
</feature>
<comment type="subcellular location">
    <subcellularLocation>
        <location evidence="1">Cell membrane</location>
        <topology evidence="1">Multi-pass membrane protein</topology>
    </subcellularLocation>
</comment>
<proteinExistence type="predicted"/>
<keyword evidence="6 7" id="KW-0472">Membrane</keyword>
<dbReference type="Pfam" id="PF05977">
    <property type="entry name" value="MFS_3"/>
    <property type="match status" value="1"/>
</dbReference>
<feature type="transmembrane region" description="Helical" evidence="7">
    <location>
        <begin position="391"/>
        <end position="410"/>
    </location>
</feature>
<keyword evidence="3" id="KW-1003">Cell membrane</keyword>
<protein>
    <submittedName>
        <fullName evidence="9">MFS transporter</fullName>
    </submittedName>
</protein>
<evidence type="ECO:0000259" key="8">
    <source>
        <dbReference type="PROSITE" id="PS50850"/>
    </source>
</evidence>
<evidence type="ECO:0000256" key="4">
    <source>
        <dbReference type="ARBA" id="ARBA00022692"/>
    </source>
</evidence>
<dbReference type="InterPro" id="IPR036259">
    <property type="entry name" value="MFS_trans_sf"/>
</dbReference>
<dbReference type="InterPro" id="IPR020846">
    <property type="entry name" value="MFS_dom"/>
</dbReference>
<feature type="transmembrane region" description="Helical" evidence="7">
    <location>
        <begin position="316"/>
        <end position="342"/>
    </location>
</feature>
<feature type="transmembrane region" description="Helical" evidence="7">
    <location>
        <begin position="89"/>
        <end position="109"/>
    </location>
</feature>
<dbReference type="PANTHER" id="PTHR23513:SF6">
    <property type="entry name" value="MAJOR FACILITATOR SUPERFAMILY ASSOCIATED DOMAIN-CONTAINING PROTEIN"/>
    <property type="match status" value="1"/>
</dbReference>
<comment type="caution">
    <text evidence="9">The sequence shown here is derived from an EMBL/GenBank/DDBJ whole genome shotgun (WGS) entry which is preliminary data.</text>
</comment>
<dbReference type="PROSITE" id="PS50850">
    <property type="entry name" value="MFS"/>
    <property type="match status" value="1"/>
</dbReference>
<feature type="transmembrane region" description="Helical" evidence="7">
    <location>
        <begin position="57"/>
        <end position="77"/>
    </location>
</feature>
<evidence type="ECO:0000256" key="3">
    <source>
        <dbReference type="ARBA" id="ARBA00022475"/>
    </source>
</evidence>
<evidence type="ECO:0000256" key="7">
    <source>
        <dbReference type="SAM" id="Phobius"/>
    </source>
</evidence>
<organism evidence="9 10">
    <name type="scientific">Pseudoclavibacter albus</name>
    <dbReference type="NCBI Taxonomy" id="272241"/>
    <lineage>
        <taxon>Bacteria</taxon>
        <taxon>Bacillati</taxon>
        <taxon>Actinomycetota</taxon>
        <taxon>Actinomycetes</taxon>
        <taxon>Micrococcales</taxon>
        <taxon>Microbacteriaceae</taxon>
        <taxon>Pseudoclavibacter</taxon>
    </lineage>
</organism>
<keyword evidence="10" id="KW-1185">Reference proteome</keyword>
<dbReference type="RefSeq" id="WP_206394154.1">
    <property type="nucleotide sequence ID" value="NZ_JAFDPW010000001.1"/>
</dbReference>
<feature type="transmembrane region" description="Helical" evidence="7">
    <location>
        <begin position="171"/>
        <end position="198"/>
    </location>
</feature>
<accession>A0ABT2HZS6</accession>
<feature type="domain" description="Major facilitator superfamily (MFS) profile" evidence="8">
    <location>
        <begin position="238"/>
        <end position="431"/>
    </location>
</feature>
<dbReference type="InterPro" id="IPR010290">
    <property type="entry name" value="TM_effector"/>
</dbReference>
<evidence type="ECO:0000256" key="2">
    <source>
        <dbReference type="ARBA" id="ARBA00022448"/>
    </source>
</evidence>
<dbReference type="Proteomes" id="UP001525379">
    <property type="component" value="Unassembled WGS sequence"/>
</dbReference>
<name>A0ABT2HZS6_9MICO</name>